<gene>
    <name evidence="3" type="primary">LOC118478323</name>
</gene>
<sequence>WRKPYIFGSPSLQAIVEGLKQQGFTSLKVEENESGSIIHLMKEDSLIQVDGSSTHIICDSEDVRLRLRDVMLKCLKQL</sequence>
<accession>A0ABM1VZ05</accession>
<dbReference type="InterPro" id="IPR048660">
    <property type="entry name" value="IntS9-like_C"/>
</dbReference>
<keyword evidence="2" id="KW-1185">Reference proteome</keyword>
<dbReference type="GeneID" id="118478323"/>
<reference evidence="3" key="1">
    <citation type="submission" date="2025-08" db="UniProtKB">
        <authorList>
            <consortium name="RefSeq"/>
        </authorList>
    </citation>
    <scope>IDENTIFICATION</scope>
</reference>
<dbReference type="RefSeq" id="XP_035827648.1">
    <property type="nucleotide sequence ID" value="XM_035971755.1"/>
</dbReference>
<proteinExistence type="predicted"/>
<evidence type="ECO:0000259" key="1">
    <source>
        <dbReference type="Pfam" id="PF21382"/>
    </source>
</evidence>
<dbReference type="Pfam" id="PF21382">
    <property type="entry name" value="IntS9_C"/>
    <property type="match status" value="1"/>
</dbReference>
<feature type="domain" description="Integrator complex subunit 9-like C-terminal" evidence="1">
    <location>
        <begin position="8"/>
        <end position="76"/>
    </location>
</feature>
<feature type="non-terminal residue" evidence="3">
    <location>
        <position position="1"/>
    </location>
</feature>
<dbReference type="Proteomes" id="UP000694888">
    <property type="component" value="Unplaced"/>
</dbReference>
<protein>
    <submittedName>
        <fullName evidence="3">Integrator complex subunit 9-like</fullName>
    </submittedName>
</protein>
<organism evidence="2 3">
    <name type="scientific">Aplysia californica</name>
    <name type="common">California sea hare</name>
    <dbReference type="NCBI Taxonomy" id="6500"/>
    <lineage>
        <taxon>Eukaryota</taxon>
        <taxon>Metazoa</taxon>
        <taxon>Spiralia</taxon>
        <taxon>Lophotrochozoa</taxon>
        <taxon>Mollusca</taxon>
        <taxon>Gastropoda</taxon>
        <taxon>Heterobranchia</taxon>
        <taxon>Euthyneura</taxon>
        <taxon>Tectipleura</taxon>
        <taxon>Aplysiida</taxon>
        <taxon>Aplysioidea</taxon>
        <taxon>Aplysiidae</taxon>
        <taxon>Aplysia</taxon>
    </lineage>
</organism>
<evidence type="ECO:0000313" key="3">
    <source>
        <dbReference type="RefSeq" id="XP_035827648.1"/>
    </source>
</evidence>
<name>A0ABM1VZ05_APLCA</name>
<evidence type="ECO:0000313" key="2">
    <source>
        <dbReference type="Proteomes" id="UP000694888"/>
    </source>
</evidence>